<protein>
    <submittedName>
        <fullName evidence="1">Uncharacterized protein</fullName>
    </submittedName>
</protein>
<dbReference type="EMBL" id="CM047942">
    <property type="protein sequence ID" value="KAI9901336.1"/>
    <property type="molecule type" value="Genomic_DNA"/>
</dbReference>
<evidence type="ECO:0000313" key="2">
    <source>
        <dbReference type="Proteomes" id="UP001163324"/>
    </source>
</evidence>
<gene>
    <name evidence="1" type="ORF">N3K66_003153</name>
</gene>
<proteinExistence type="predicted"/>
<keyword evidence="2" id="KW-1185">Reference proteome</keyword>
<comment type="caution">
    <text evidence="1">The sequence shown here is derived from an EMBL/GenBank/DDBJ whole genome shotgun (WGS) entry which is preliminary data.</text>
</comment>
<sequence>MFGNINFGSFWGIGMVFLQALRGFTIIGLMAAQVACWTLVIKVDTGKTYFVFDAASLVFTSFIAVFLKVSELPIGKNFYRNHWPAFSDRHGLGWLGLACIIIGCNILGKLNNPNNEAKEIGVSWWQLTVAAGILNLTFGALNVIAALVFRNGKDGINSRDIRSKGAMAESTHTDHLPSYNERPQTPSLRNEKTRSKFMSKFWKGGNDDA</sequence>
<name>A0ACC0V4N1_9HYPO</name>
<evidence type="ECO:0000313" key="1">
    <source>
        <dbReference type="EMBL" id="KAI9901336.1"/>
    </source>
</evidence>
<dbReference type="Proteomes" id="UP001163324">
    <property type="component" value="Chromosome 3"/>
</dbReference>
<reference evidence="1" key="1">
    <citation type="submission" date="2022-10" db="EMBL/GenBank/DDBJ databases">
        <title>Complete Genome of Trichothecium roseum strain YXFP-22015, a Plant Pathogen Isolated from Citrus.</title>
        <authorList>
            <person name="Wang Y."/>
            <person name="Zhu L."/>
        </authorList>
    </citation>
    <scope>NUCLEOTIDE SEQUENCE</scope>
    <source>
        <strain evidence="1">YXFP-22015</strain>
    </source>
</reference>
<accession>A0ACC0V4N1</accession>
<organism evidence="1 2">
    <name type="scientific">Trichothecium roseum</name>
    <dbReference type="NCBI Taxonomy" id="47278"/>
    <lineage>
        <taxon>Eukaryota</taxon>
        <taxon>Fungi</taxon>
        <taxon>Dikarya</taxon>
        <taxon>Ascomycota</taxon>
        <taxon>Pezizomycotina</taxon>
        <taxon>Sordariomycetes</taxon>
        <taxon>Hypocreomycetidae</taxon>
        <taxon>Hypocreales</taxon>
        <taxon>Hypocreales incertae sedis</taxon>
        <taxon>Trichothecium</taxon>
    </lineage>
</organism>